<evidence type="ECO:0000256" key="11">
    <source>
        <dbReference type="PROSITE-ProRule" id="PRU00169"/>
    </source>
</evidence>
<dbReference type="InterPro" id="IPR001789">
    <property type="entry name" value="Sig_transdc_resp-reg_receiver"/>
</dbReference>
<dbReference type="InterPro" id="IPR035965">
    <property type="entry name" value="PAS-like_dom_sf"/>
</dbReference>
<dbReference type="PROSITE" id="PS50110">
    <property type="entry name" value="RESPONSE_REGULATORY"/>
    <property type="match status" value="1"/>
</dbReference>
<feature type="domain" description="HPt" evidence="14">
    <location>
        <begin position="528"/>
        <end position="622"/>
    </location>
</feature>
<feature type="domain" description="Histidine kinase" evidence="12">
    <location>
        <begin position="129"/>
        <end position="350"/>
    </location>
</feature>
<dbReference type="PROSITE" id="PS50894">
    <property type="entry name" value="HPT"/>
    <property type="match status" value="1"/>
</dbReference>
<accession>A0ABR6VN20</accession>
<keyword evidence="5" id="KW-0547">Nucleotide-binding</keyword>
<name>A0ABR6VN20_9BACT</name>
<evidence type="ECO:0000313" key="16">
    <source>
        <dbReference type="Proteomes" id="UP000659698"/>
    </source>
</evidence>
<dbReference type="Gene3D" id="3.40.50.2300">
    <property type="match status" value="1"/>
</dbReference>
<evidence type="ECO:0000256" key="6">
    <source>
        <dbReference type="ARBA" id="ARBA00022840"/>
    </source>
</evidence>
<dbReference type="Pfam" id="PF08448">
    <property type="entry name" value="PAS_4"/>
    <property type="match status" value="1"/>
</dbReference>
<protein>
    <submittedName>
        <fullName evidence="15">Response regulator</fullName>
    </submittedName>
</protein>
<dbReference type="SUPFAM" id="SSF55874">
    <property type="entry name" value="ATPase domain of HSP90 chaperone/DNA topoisomerase II/histidine kinase"/>
    <property type="match status" value="1"/>
</dbReference>
<dbReference type="Pfam" id="PF01627">
    <property type="entry name" value="Hpt"/>
    <property type="match status" value="1"/>
</dbReference>
<sequence>MQFIQQIFEESPNPTYIKDAQGKIVWANSAYAVLHRATLSQVLEKGAVDFDFSFERDMEVFRADEVNELEEFYKLEDGRGTWYLTVKKPIRQQDGERFLFSTSAEITNLKETIQVAEDSFASKEKFLTEVSGGLEAPINAISSLVRLLKQTYISKDQKRYLNSILSISDYILDVPKDVLEYARVEAGILDLATEVVDITSFIRGIVESLISKAAEQDVTIQFTEPAFQLPRVEINPVYLNQVLVKVIRCAIRYTKSKEVVFSFSQKEKVGNMLFLQFSIRNLGLDQDYEVLAKVFESDNSLHTNEKYKRSRIDLGVYTSKKLIELQGGKVWLEENKEEGTSIEFILSFPVMQQHATTPDGDAGQKQLSPSPGQATDLRLLLVDKNESIQTLVKHQIQNWNTQLDIATNAEDALHLATRENYSLILMDVELTGTNGFEAASAIRASKGPNQFTPIVAFTSNAEHTPVEKFMSAGFTDFLRKPYHAFDLYLCITKNTGHFSREPLTHENVVNEQEQRLFDFSGLGNMAEDSVFIRKMQQLFIDLVPGQLAKLSAAMQQQEWETVALLAHSLKSTYGNIKIVRAAEAMKRIEEIAGTKSNLSEMNKLLLVVKETTQKVINVFSDELGNTP</sequence>
<evidence type="ECO:0000256" key="4">
    <source>
        <dbReference type="ARBA" id="ARBA00022692"/>
    </source>
</evidence>
<keyword evidence="6" id="KW-0067">ATP-binding</keyword>
<keyword evidence="4" id="KW-0812">Transmembrane</keyword>
<dbReference type="PANTHER" id="PTHR45339">
    <property type="entry name" value="HYBRID SIGNAL TRANSDUCTION HISTIDINE KINASE J"/>
    <property type="match status" value="1"/>
</dbReference>
<keyword evidence="2" id="KW-1003">Cell membrane</keyword>
<dbReference type="Proteomes" id="UP000659698">
    <property type="component" value="Unassembled WGS sequence"/>
</dbReference>
<dbReference type="InterPro" id="IPR000014">
    <property type="entry name" value="PAS"/>
</dbReference>
<keyword evidence="16" id="KW-1185">Reference proteome</keyword>
<evidence type="ECO:0000259" key="13">
    <source>
        <dbReference type="PROSITE" id="PS50110"/>
    </source>
</evidence>
<evidence type="ECO:0000256" key="9">
    <source>
        <dbReference type="ARBA" id="ARBA00023136"/>
    </source>
</evidence>
<proteinExistence type="predicted"/>
<dbReference type="RefSeq" id="WP_186632455.1">
    <property type="nucleotide sequence ID" value="NZ_JACOAF010000006.1"/>
</dbReference>
<dbReference type="CDD" id="cd17546">
    <property type="entry name" value="REC_hyHK_CKI1_RcsC-like"/>
    <property type="match status" value="1"/>
</dbReference>
<dbReference type="InterPro" id="IPR036097">
    <property type="entry name" value="HisK_dim/P_sf"/>
</dbReference>
<dbReference type="Gene3D" id="3.30.450.20">
    <property type="entry name" value="PAS domain"/>
    <property type="match status" value="1"/>
</dbReference>
<dbReference type="SMART" id="SM00387">
    <property type="entry name" value="HATPase_c"/>
    <property type="match status" value="1"/>
</dbReference>
<evidence type="ECO:0000259" key="14">
    <source>
        <dbReference type="PROSITE" id="PS50894"/>
    </source>
</evidence>
<reference evidence="15 16" key="1">
    <citation type="journal article" date="2019" name="Int. J. Syst. Evol. Microbiol.">
        <title>Rufibacter sediminis sp. nov., isolated from freshwater lake sediment.</title>
        <authorList>
            <person name="Qu J.H."/>
            <person name="Zhang L.J."/>
            <person name="Fu Y.H."/>
            <person name="Li H.F."/>
        </authorList>
    </citation>
    <scope>NUCLEOTIDE SEQUENCE [LARGE SCALE GENOMIC DNA]</scope>
    <source>
        <strain evidence="15 16">H-1</strain>
    </source>
</reference>
<dbReference type="SUPFAM" id="SSF47226">
    <property type="entry name" value="Histidine-containing phosphotransfer domain, HPT domain"/>
    <property type="match status" value="1"/>
</dbReference>
<dbReference type="Gene3D" id="3.30.565.10">
    <property type="entry name" value="Histidine kinase-like ATPase, C-terminal domain"/>
    <property type="match status" value="1"/>
</dbReference>
<organism evidence="15 16">
    <name type="scientific">Rufibacter sediminis</name>
    <dbReference type="NCBI Taxonomy" id="2762756"/>
    <lineage>
        <taxon>Bacteria</taxon>
        <taxon>Pseudomonadati</taxon>
        <taxon>Bacteroidota</taxon>
        <taxon>Cytophagia</taxon>
        <taxon>Cytophagales</taxon>
        <taxon>Hymenobacteraceae</taxon>
        <taxon>Rufibacter</taxon>
    </lineage>
</organism>
<evidence type="ECO:0000259" key="12">
    <source>
        <dbReference type="PROSITE" id="PS50109"/>
    </source>
</evidence>
<dbReference type="InterPro" id="IPR036641">
    <property type="entry name" value="HPT_dom_sf"/>
</dbReference>
<dbReference type="Pfam" id="PF00072">
    <property type="entry name" value="Response_reg"/>
    <property type="match status" value="1"/>
</dbReference>
<keyword evidence="7" id="KW-1133">Transmembrane helix</keyword>
<keyword evidence="3 11" id="KW-0597">Phosphoprotein</keyword>
<evidence type="ECO:0000256" key="5">
    <source>
        <dbReference type="ARBA" id="ARBA00022741"/>
    </source>
</evidence>
<dbReference type="InterPro" id="IPR013656">
    <property type="entry name" value="PAS_4"/>
</dbReference>
<feature type="modified residue" description="Phosphohistidine" evidence="10">
    <location>
        <position position="567"/>
    </location>
</feature>
<dbReference type="Pfam" id="PF02518">
    <property type="entry name" value="HATPase_c"/>
    <property type="match status" value="1"/>
</dbReference>
<feature type="domain" description="Response regulatory" evidence="13">
    <location>
        <begin position="378"/>
        <end position="495"/>
    </location>
</feature>
<evidence type="ECO:0000256" key="1">
    <source>
        <dbReference type="ARBA" id="ARBA00004651"/>
    </source>
</evidence>
<evidence type="ECO:0000256" key="10">
    <source>
        <dbReference type="PROSITE-ProRule" id="PRU00110"/>
    </source>
</evidence>
<dbReference type="PROSITE" id="PS50109">
    <property type="entry name" value="HIS_KIN"/>
    <property type="match status" value="1"/>
</dbReference>
<dbReference type="SUPFAM" id="SSF55785">
    <property type="entry name" value="PYP-like sensor domain (PAS domain)"/>
    <property type="match status" value="1"/>
</dbReference>
<evidence type="ECO:0000256" key="3">
    <source>
        <dbReference type="ARBA" id="ARBA00022553"/>
    </source>
</evidence>
<evidence type="ECO:0000313" key="15">
    <source>
        <dbReference type="EMBL" id="MBC3538555.1"/>
    </source>
</evidence>
<comment type="caution">
    <text evidence="15">The sequence shown here is derived from an EMBL/GenBank/DDBJ whole genome shotgun (WGS) entry which is preliminary data.</text>
</comment>
<dbReference type="Gene3D" id="1.10.287.130">
    <property type="match status" value="1"/>
</dbReference>
<dbReference type="SUPFAM" id="SSF47384">
    <property type="entry name" value="Homodimeric domain of signal transducing histidine kinase"/>
    <property type="match status" value="1"/>
</dbReference>
<gene>
    <name evidence="15" type="ORF">H7U12_02605</name>
</gene>
<evidence type="ECO:0000256" key="7">
    <source>
        <dbReference type="ARBA" id="ARBA00022989"/>
    </source>
</evidence>
<keyword evidence="9" id="KW-0472">Membrane</keyword>
<dbReference type="InterPro" id="IPR005467">
    <property type="entry name" value="His_kinase_dom"/>
</dbReference>
<dbReference type="InterPro" id="IPR008207">
    <property type="entry name" value="Sig_transdc_His_kin_Hpt_dom"/>
</dbReference>
<dbReference type="PANTHER" id="PTHR45339:SF1">
    <property type="entry name" value="HYBRID SIGNAL TRANSDUCTION HISTIDINE KINASE J"/>
    <property type="match status" value="1"/>
</dbReference>
<dbReference type="InterPro" id="IPR036890">
    <property type="entry name" value="HATPase_C_sf"/>
</dbReference>
<comment type="subcellular location">
    <subcellularLocation>
        <location evidence="1">Cell membrane</location>
        <topology evidence="1">Multi-pass membrane protein</topology>
    </subcellularLocation>
</comment>
<dbReference type="EMBL" id="JACOAF010000006">
    <property type="protein sequence ID" value="MBC3538555.1"/>
    <property type="molecule type" value="Genomic_DNA"/>
</dbReference>
<dbReference type="InterPro" id="IPR003594">
    <property type="entry name" value="HATPase_dom"/>
</dbReference>
<dbReference type="InterPro" id="IPR011006">
    <property type="entry name" value="CheY-like_superfamily"/>
</dbReference>
<evidence type="ECO:0000256" key="8">
    <source>
        <dbReference type="ARBA" id="ARBA00023012"/>
    </source>
</evidence>
<dbReference type="Gene3D" id="1.20.120.160">
    <property type="entry name" value="HPT domain"/>
    <property type="match status" value="1"/>
</dbReference>
<dbReference type="SMART" id="SM00448">
    <property type="entry name" value="REC"/>
    <property type="match status" value="1"/>
</dbReference>
<dbReference type="SUPFAM" id="SSF52172">
    <property type="entry name" value="CheY-like"/>
    <property type="match status" value="1"/>
</dbReference>
<keyword evidence="8" id="KW-0902">Two-component regulatory system</keyword>
<dbReference type="NCBIfam" id="TIGR00229">
    <property type="entry name" value="sensory_box"/>
    <property type="match status" value="1"/>
</dbReference>
<evidence type="ECO:0000256" key="2">
    <source>
        <dbReference type="ARBA" id="ARBA00022475"/>
    </source>
</evidence>
<feature type="modified residue" description="4-aspartylphosphate" evidence="11">
    <location>
        <position position="427"/>
    </location>
</feature>